<name>A0ABT7B4X6_9CYAN</name>
<dbReference type="EMBL" id="JAQOSO010000044">
    <property type="protein sequence ID" value="MDJ1174176.1"/>
    <property type="molecule type" value="Genomic_DNA"/>
</dbReference>
<sequence>MPSRDAIHAQVKVALQQEGWTITDDPYVISYGERFLFVDLGISGRFIGAERGSYRIAIEIKELRGKSPIAELEQAMGQYTLYRLLLAQVDPERSLYLAVSTQVYNELFQEPIGKLVIRDLPLNLLIVDVETVEVKQWIPQL</sequence>
<protein>
    <submittedName>
        <fullName evidence="1">XisH family protein</fullName>
    </submittedName>
</protein>
<dbReference type="Gene3D" id="3.40.1350.10">
    <property type="match status" value="1"/>
</dbReference>
<keyword evidence="2" id="KW-1185">Reference proteome</keyword>
<dbReference type="InterPro" id="IPR014919">
    <property type="entry name" value="XisH"/>
</dbReference>
<dbReference type="Proteomes" id="UP001235849">
    <property type="component" value="Unassembled WGS sequence"/>
</dbReference>
<dbReference type="InterPro" id="IPR011856">
    <property type="entry name" value="tRNA_endonuc-like_dom_sf"/>
</dbReference>
<organism evidence="1 2">
    <name type="scientific">Roseofilum capinflatum BLCC-M114</name>
    <dbReference type="NCBI Taxonomy" id="3022440"/>
    <lineage>
        <taxon>Bacteria</taxon>
        <taxon>Bacillati</taxon>
        <taxon>Cyanobacteriota</taxon>
        <taxon>Cyanophyceae</taxon>
        <taxon>Desertifilales</taxon>
        <taxon>Desertifilaceae</taxon>
        <taxon>Roseofilum</taxon>
        <taxon>Roseofilum capinflatum</taxon>
    </lineage>
</organism>
<comment type="caution">
    <text evidence="1">The sequence shown here is derived from an EMBL/GenBank/DDBJ whole genome shotgun (WGS) entry which is preliminary data.</text>
</comment>
<dbReference type="RefSeq" id="WP_283766509.1">
    <property type="nucleotide sequence ID" value="NZ_JAQOSO010000044.1"/>
</dbReference>
<reference evidence="1 2" key="1">
    <citation type="submission" date="2023-01" db="EMBL/GenBank/DDBJ databases">
        <title>Novel diversity within Roseofilum (Cyanobacteria; Desertifilaceae) from marine benthic mats with descriptions of four novel species.</title>
        <authorList>
            <person name="Wang Y."/>
            <person name="Berthold D.E."/>
            <person name="Hu J."/>
            <person name="Lefler F.W."/>
            <person name="Laughinghouse H.D. IV."/>
        </authorList>
    </citation>
    <scope>NUCLEOTIDE SEQUENCE [LARGE SCALE GENOMIC DNA]</scope>
    <source>
        <strain evidence="1 2">BLCC-M114</strain>
    </source>
</reference>
<dbReference type="Pfam" id="PF08814">
    <property type="entry name" value="XisH"/>
    <property type="match status" value="1"/>
</dbReference>
<gene>
    <name evidence="1" type="ORF">PMG25_08725</name>
</gene>
<dbReference type="SUPFAM" id="SSF52980">
    <property type="entry name" value="Restriction endonuclease-like"/>
    <property type="match status" value="1"/>
</dbReference>
<evidence type="ECO:0000313" key="1">
    <source>
        <dbReference type="EMBL" id="MDJ1174176.1"/>
    </source>
</evidence>
<dbReference type="CDD" id="cd22366">
    <property type="entry name" value="XisH-like"/>
    <property type="match status" value="1"/>
</dbReference>
<evidence type="ECO:0000313" key="2">
    <source>
        <dbReference type="Proteomes" id="UP001235849"/>
    </source>
</evidence>
<proteinExistence type="predicted"/>
<dbReference type="InterPro" id="IPR011335">
    <property type="entry name" value="Restrct_endonuc-II-like"/>
</dbReference>
<accession>A0ABT7B4X6</accession>